<accession>A0ABY0HE13</accession>
<organism evidence="3 4">
    <name type="scientific">Monosporascus cannonballus</name>
    <dbReference type="NCBI Taxonomy" id="155416"/>
    <lineage>
        <taxon>Eukaryota</taxon>
        <taxon>Fungi</taxon>
        <taxon>Dikarya</taxon>
        <taxon>Ascomycota</taxon>
        <taxon>Pezizomycotina</taxon>
        <taxon>Sordariomycetes</taxon>
        <taxon>Xylariomycetidae</taxon>
        <taxon>Xylariales</taxon>
        <taxon>Xylariales incertae sedis</taxon>
        <taxon>Monosporascus</taxon>
    </lineage>
</organism>
<evidence type="ECO:0000313" key="3">
    <source>
        <dbReference type="EMBL" id="RYO91325.1"/>
    </source>
</evidence>
<feature type="region of interest" description="Disordered" evidence="2">
    <location>
        <begin position="1"/>
        <end position="40"/>
    </location>
</feature>
<feature type="compositionally biased region" description="Basic residues" evidence="2">
    <location>
        <begin position="196"/>
        <end position="206"/>
    </location>
</feature>
<keyword evidence="1" id="KW-0175">Coiled coil</keyword>
<evidence type="ECO:0008006" key="5">
    <source>
        <dbReference type="Google" id="ProtNLM"/>
    </source>
</evidence>
<feature type="coiled-coil region" evidence="1">
    <location>
        <begin position="96"/>
        <end position="123"/>
    </location>
</feature>
<dbReference type="EMBL" id="QJNS01000043">
    <property type="protein sequence ID" value="RYO91325.1"/>
    <property type="molecule type" value="Genomic_DNA"/>
</dbReference>
<feature type="region of interest" description="Disordered" evidence="2">
    <location>
        <begin position="161"/>
        <end position="265"/>
    </location>
</feature>
<evidence type="ECO:0000256" key="1">
    <source>
        <dbReference type="SAM" id="Coils"/>
    </source>
</evidence>
<gene>
    <name evidence="3" type="ORF">DL762_002311</name>
</gene>
<feature type="compositionally biased region" description="Basic and acidic residues" evidence="2">
    <location>
        <begin position="252"/>
        <end position="265"/>
    </location>
</feature>
<keyword evidence="4" id="KW-1185">Reference proteome</keyword>
<evidence type="ECO:0000256" key="2">
    <source>
        <dbReference type="SAM" id="MobiDB-lite"/>
    </source>
</evidence>
<sequence>MSATALAAPAAPAPAQTDWDDMLKKKGRQQPEFSNVNDDSELSELAKSFTKKFRRNIVRKTAELIKRRNEIDSQLLQEDLRQKPSASDWRPREKLLRRHARLAEREERHIRRQKRKLARAEMLYKQTYSKDRAIDYDLIHYLLWRFKRHLGPLMKYHRKIDGGISSSSADSDSEWIDVSEERSEASGPGNREGSKHSKVAGMKRKRNETSKDSAWSKCLKTSATNKEGAGATRTKDKKDSKSSKKKEKKKRDKEGRANMEKADDT</sequence>
<protein>
    <recommendedName>
        <fullName evidence="5">rRNA-processing protein EFG1</fullName>
    </recommendedName>
</protein>
<comment type="caution">
    <text evidence="3">The sequence shown here is derived from an EMBL/GenBank/DDBJ whole genome shotgun (WGS) entry which is preliminary data.</text>
</comment>
<dbReference type="Proteomes" id="UP000294003">
    <property type="component" value="Unassembled WGS sequence"/>
</dbReference>
<proteinExistence type="predicted"/>
<feature type="compositionally biased region" description="Low complexity" evidence="2">
    <location>
        <begin position="1"/>
        <end position="15"/>
    </location>
</feature>
<name>A0ABY0HE13_9PEZI</name>
<reference evidence="3 4" key="1">
    <citation type="submission" date="2018-06" db="EMBL/GenBank/DDBJ databases">
        <title>Complete Genomes of Monosporascus.</title>
        <authorList>
            <person name="Robinson A.J."/>
            <person name="Natvig D.O."/>
        </authorList>
    </citation>
    <scope>NUCLEOTIDE SEQUENCE [LARGE SCALE GENOMIC DNA]</scope>
    <source>
        <strain evidence="3 4">CBS 609.92</strain>
    </source>
</reference>
<feature type="compositionally biased region" description="Basic and acidic residues" evidence="2">
    <location>
        <begin position="233"/>
        <end position="242"/>
    </location>
</feature>
<evidence type="ECO:0000313" key="4">
    <source>
        <dbReference type="Proteomes" id="UP000294003"/>
    </source>
</evidence>